<organism evidence="2 3">
    <name type="scientific">Nocardioides daedukensis</name>
    <dbReference type="NCBI Taxonomy" id="634462"/>
    <lineage>
        <taxon>Bacteria</taxon>
        <taxon>Bacillati</taxon>
        <taxon>Actinomycetota</taxon>
        <taxon>Actinomycetes</taxon>
        <taxon>Propionibacteriales</taxon>
        <taxon>Nocardioidaceae</taxon>
        <taxon>Nocardioides</taxon>
    </lineage>
</organism>
<proteinExistence type="predicted"/>
<evidence type="ECO:0000313" key="3">
    <source>
        <dbReference type="Proteomes" id="UP000540656"/>
    </source>
</evidence>
<sequence>MLVNPAPLPVTIAPVVGEALDGYLERLAAANALPHPVLVQRLFEADAPTAFLTIAPAEPLVANLAALTGLDADALRCCTLATIVGIDTDGLDPANKNTWRRVAARGWPPTHGTALCPRCLRGDGVWRLSWRHPWVTTCAEHRLWLIDHCPTCGRRFRSHRTPIRAVDTDPDRCGNPRGARGRGCTQPLSELDSIAAPAAVLAAQRRIDGALQGRPVTVHGDLMEPRDYLRELKSLSVLLLHLAAPPGGEELVSWADLARADRQRSAGEKGARWGLAPPTNLQLRGQALAAADEILRATGLDEAADLLPPWTELTPATNDGQLGWLADHTTMTPLLTRVVMAATASRRRLATLLDRNPEPLLVSAIPQVLPAAVYNQHVARMLDVTDHTGRLFVSLCLARQHPGTATWADAATALELPAELGTKTARACSAHLLAPSSEFIAALARVANDLDPFIDHRVREDDVRRLARSRGWYRPWAHIHLPGSHATSQQYAITWLWTQYAHGHTDTSPGWQHPPSRHDRAHYRAYVRRLGPAATDALIELVDDSTPADRRTA</sequence>
<accession>A0A7Y9UR67</accession>
<evidence type="ECO:0000259" key="1">
    <source>
        <dbReference type="Pfam" id="PF06527"/>
    </source>
</evidence>
<reference evidence="2 3" key="1">
    <citation type="submission" date="2020-07" db="EMBL/GenBank/DDBJ databases">
        <title>Sequencing the genomes of 1000 actinobacteria strains.</title>
        <authorList>
            <person name="Klenk H.-P."/>
        </authorList>
    </citation>
    <scope>NUCLEOTIDE SEQUENCE [LARGE SCALE GENOMIC DNA]</scope>
    <source>
        <strain evidence="2 3">DSM 23819</strain>
    </source>
</reference>
<protein>
    <recommendedName>
        <fullName evidence="1">TniQ domain-containing protein</fullName>
    </recommendedName>
</protein>
<gene>
    <name evidence="2" type="ORF">BJ980_002274</name>
</gene>
<name>A0A7Y9UR67_9ACTN</name>
<comment type="caution">
    <text evidence="2">The sequence shown here is derived from an EMBL/GenBank/DDBJ whole genome shotgun (WGS) entry which is preliminary data.</text>
</comment>
<dbReference type="Proteomes" id="UP000540656">
    <property type="component" value="Unassembled WGS sequence"/>
</dbReference>
<keyword evidence="3" id="KW-1185">Reference proteome</keyword>
<dbReference type="InterPro" id="IPR009492">
    <property type="entry name" value="TniQ"/>
</dbReference>
<dbReference type="AlphaFoldDB" id="A0A7Y9UR67"/>
<dbReference type="Pfam" id="PF06527">
    <property type="entry name" value="TniQ"/>
    <property type="match status" value="1"/>
</dbReference>
<dbReference type="RefSeq" id="WP_179502409.1">
    <property type="nucleotide sequence ID" value="NZ_JACCAA010000001.1"/>
</dbReference>
<evidence type="ECO:0000313" key="2">
    <source>
        <dbReference type="EMBL" id="NYG59351.1"/>
    </source>
</evidence>
<dbReference type="EMBL" id="JACCAA010000001">
    <property type="protein sequence ID" value="NYG59351.1"/>
    <property type="molecule type" value="Genomic_DNA"/>
</dbReference>
<feature type="domain" description="TniQ" evidence="1">
    <location>
        <begin position="9"/>
        <end position="143"/>
    </location>
</feature>